<evidence type="ECO:0000256" key="1">
    <source>
        <dbReference type="ARBA" id="ARBA00022630"/>
    </source>
</evidence>
<dbReference type="EMBL" id="JAMQOQ010000004">
    <property type="protein sequence ID" value="MDS0295590.1"/>
    <property type="molecule type" value="Genomic_DNA"/>
</dbReference>
<evidence type="ECO:0000313" key="5">
    <source>
        <dbReference type="EMBL" id="MDS0295590.1"/>
    </source>
</evidence>
<evidence type="ECO:0000256" key="2">
    <source>
        <dbReference type="ARBA" id="ARBA00023002"/>
    </source>
</evidence>
<sequence length="335" mass="36271">MGGETSTGDGAEERAEERAETGRTDEVVRNDGPDVDADVAVVGGGPAGCSAAVFAARYGLDTVVFDRGRSSIRQCGYLENYLGFPGGVDVDAFYDLMHAHLEEAGGTLVPELVESVDRIASDAADGRRAGTFRVETQDGTSLRASRVVAATKYDAGYLAGVDEAMFVDDGHGGETLDPDYPSEDGATPVGGLYVAGPLAGVPDQAVVAAGHGGRVGGRVVADVRRENGHWDAVATYYDWVRRDATLTDEWRDRDRWREYFDEYLAPEGEAAETLDEAHVERVRESYIDERFAKYATDEEIARRTDAGTERLVETVGVDRLLDAVDDDRIRAYLDD</sequence>
<dbReference type="SUPFAM" id="SSF51905">
    <property type="entry name" value="FAD/NAD(P)-binding domain"/>
    <property type="match status" value="1"/>
</dbReference>
<dbReference type="InterPro" id="IPR050097">
    <property type="entry name" value="Ferredoxin-NADP_redctase_2"/>
</dbReference>
<organism evidence="5 6">
    <name type="scientific">Halogeometricum luteum</name>
    <dbReference type="NCBI Taxonomy" id="2950537"/>
    <lineage>
        <taxon>Archaea</taxon>
        <taxon>Methanobacteriati</taxon>
        <taxon>Methanobacteriota</taxon>
        <taxon>Stenosarchaea group</taxon>
        <taxon>Halobacteria</taxon>
        <taxon>Halobacteriales</taxon>
        <taxon>Haloferacaceae</taxon>
        <taxon>Halogeometricum</taxon>
    </lineage>
</organism>
<gene>
    <name evidence="5" type="ORF">NDI79_15560</name>
</gene>
<reference evidence="5 6" key="1">
    <citation type="submission" date="2022-06" db="EMBL/GenBank/DDBJ databases">
        <title>Halogeometricum sp. a new haloarchaeum isolate from saline soil.</title>
        <authorList>
            <person name="Strakova D."/>
            <person name="Galisteo C."/>
            <person name="Sanchez-Porro C."/>
            <person name="Ventosa A."/>
        </authorList>
    </citation>
    <scope>NUCLEOTIDE SEQUENCE [LARGE SCALE GENOMIC DNA]</scope>
    <source>
        <strain evidence="6">S3BR25-2</strain>
    </source>
</reference>
<protein>
    <submittedName>
        <fullName evidence="5">NAD(P)/FAD-dependent oxidoreductase</fullName>
    </submittedName>
</protein>
<dbReference type="Pfam" id="PF07992">
    <property type="entry name" value="Pyr_redox_2"/>
    <property type="match status" value="1"/>
</dbReference>
<keyword evidence="2" id="KW-0560">Oxidoreductase</keyword>
<dbReference type="InterPro" id="IPR036188">
    <property type="entry name" value="FAD/NAD-bd_sf"/>
</dbReference>
<name>A0ABU2G481_9EURY</name>
<feature type="region of interest" description="Disordered" evidence="3">
    <location>
        <begin position="1"/>
        <end position="34"/>
    </location>
</feature>
<evidence type="ECO:0000259" key="4">
    <source>
        <dbReference type="Pfam" id="PF07992"/>
    </source>
</evidence>
<dbReference type="Gene3D" id="3.50.50.60">
    <property type="entry name" value="FAD/NAD(P)-binding domain"/>
    <property type="match status" value="1"/>
</dbReference>
<comment type="caution">
    <text evidence="5">The sequence shown here is derived from an EMBL/GenBank/DDBJ whole genome shotgun (WGS) entry which is preliminary data.</text>
</comment>
<dbReference type="InterPro" id="IPR023753">
    <property type="entry name" value="FAD/NAD-binding_dom"/>
</dbReference>
<feature type="compositionally biased region" description="Basic and acidic residues" evidence="3">
    <location>
        <begin position="11"/>
        <end position="32"/>
    </location>
</feature>
<dbReference type="Proteomes" id="UP001254813">
    <property type="component" value="Unassembled WGS sequence"/>
</dbReference>
<evidence type="ECO:0000313" key="6">
    <source>
        <dbReference type="Proteomes" id="UP001254813"/>
    </source>
</evidence>
<dbReference type="PRINTS" id="PR00469">
    <property type="entry name" value="PNDRDTASEII"/>
</dbReference>
<feature type="domain" description="FAD/NAD(P)-binding" evidence="4">
    <location>
        <begin position="38"/>
        <end position="151"/>
    </location>
</feature>
<accession>A0ABU2G481</accession>
<evidence type="ECO:0000256" key="3">
    <source>
        <dbReference type="SAM" id="MobiDB-lite"/>
    </source>
</evidence>
<dbReference type="RefSeq" id="WP_310929518.1">
    <property type="nucleotide sequence ID" value="NZ_JAMQOQ010000004.1"/>
</dbReference>
<keyword evidence="1" id="KW-0285">Flavoprotein</keyword>
<keyword evidence="6" id="KW-1185">Reference proteome</keyword>
<dbReference type="PANTHER" id="PTHR48105">
    <property type="entry name" value="THIOREDOXIN REDUCTASE 1-RELATED-RELATED"/>
    <property type="match status" value="1"/>
</dbReference>
<proteinExistence type="predicted"/>